<accession>U5DB26</accession>
<proteinExistence type="predicted"/>
<reference evidence="1 2" key="1">
    <citation type="submission" date="2013-05" db="EMBL/GenBank/DDBJ databases">
        <title>Draft genome sequence of Rubidibacter lacunae KORDI 51-2.</title>
        <authorList>
            <person name="Choi D.H."/>
            <person name="Noh J.H."/>
            <person name="Kwon K.-K."/>
            <person name="Lee J.-H."/>
            <person name="Ryu J.-Y."/>
        </authorList>
    </citation>
    <scope>NUCLEOTIDE SEQUENCE [LARGE SCALE GENOMIC DNA]</scope>
    <source>
        <strain evidence="1 2">KORDI 51-2</strain>
    </source>
</reference>
<organism evidence="1 2">
    <name type="scientific">Rubidibacter lacunae KORDI 51-2</name>
    <dbReference type="NCBI Taxonomy" id="582515"/>
    <lineage>
        <taxon>Bacteria</taxon>
        <taxon>Bacillati</taxon>
        <taxon>Cyanobacteriota</taxon>
        <taxon>Cyanophyceae</taxon>
        <taxon>Oscillatoriophycideae</taxon>
        <taxon>Chroococcales</taxon>
        <taxon>Aphanothecaceae</taxon>
        <taxon>Rubidibacter</taxon>
    </lineage>
</organism>
<dbReference type="Proteomes" id="UP000016960">
    <property type="component" value="Unassembled WGS sequence"/>
</dbReference>
<evidence type="ECO:0000313" key="2">
    <source>
        <dbReference type="Proteomes" id="UP000016960"/>
    </source>
</evidence>
<dbReference type="EMBL" id="ASSJ01000041">
    <property type="protein sequence ID" value="ERN41748.1"/>
    <property type="molecule type" value="Genomic_DNA"/>
</dbReference>
<keyword evidence="2" id="KW-1185">Reference proteome</keyword>
<protein>
    <submittedName>
        <fullName evidence="1">Uncharacterized protein</fullName>
    </submittedName>
</protein>
<name>U5DB26_9CHRO</name>
<dbReference type="AlphaFoldDB" id="U5DB26"/>
<dbReference type="STRING" id="582515.KR51_00015960"/>
<gene>
    <name evidence="1" type="ORF">KR51_00015960</name>
</gene>
<sequence length="72" mass="7959">MLNTRPTLVNPSTARSPIAVWETPNHSLEKFFSAIEHIEENHLPFSLGKTSAAANTPLCRSTPANQVFRLLS</sequence>
<comment type="caution">
    <text evidence="1">The sequence shown here is derived from an EMBL/GenBank/DDBJ whole genome shotgun (WGS) entry which is preliminary data.</text>
</comment>
<evidence type="ECO:0000313" key="1">
    <source>
        <dbReference type="EMBL" id="ERN41748.1"/>
    </source>
</evidence>
<dbReference type="InParanoid" id="U5DB26"/>